<dbReference type="EMBL" id="JBHLVX010000016">
    <property type="protein sequence ID" value="MFC0267251.1"/>
    <property type="molecule type" value="Genomic_DNA"/>
</dbReference>
<proteinExistence type="predicted"/>
<evidence type="ECO:0000313" key="3">
    <source>
        <dbReference type="Proteomes" id="UP001589814"/>
    </source>
</evidence>
<comment type="caution">
    <text evidence="2">The sequence shown here is derived from an EMBL/GenBank/DDBJ whole genome shotgun (WGS) entry which is preliminary data.</text>
</comment>
<accession>A0ABV6G0V3</accession>
<dbReference type="InterPro" id="IPR035901">
    <property type="entry name" value="GIY-YIG_endonuc_sf"/>
</dbReference>
<dbReference type="Proteomes" id="UP001589814">
    <property type="component" value="Unassembled WGS sequence"/>
</dbReference>
<evidence type="ECO:0000259" key="1">
    <source>
        <dbReference type="PROSITE" id="PS50164"/>
    </source>
</evidence>
<organism evidence="2 3">
    <name type="scientific">Kushneria aurantia</name>
    <dbReference type="NCBI Taxonomy" id="504092"/>
    <lineage>
        <taxon>Bacteria</taxon>
        <taxon>Pseudomonadati</taxon>
        <taxon>Pseudomonadota</taxon>
        <taxon>Gammaproteobacteria</taxon>
        <taxon>Oceanospirillales</taxon>
        <taxon>Halomonadaceae</taxon>
        <taxon>Kushneria</taxon>
    </lineage>
</organism>
<dbReference type="InterPro" id="IPR000305">
    <property type="entry name" value="GIY-YIG_endonuc"/>
</dbReference>
<reference evidence="2 3" key="1">
    <citation type="submission" date="2024-09" db="EMBL/GenBank/DDBJ databases">
        <authorList>
            <person name="Sun Q."/>
            <person name="Mori K."/>
        </authorList>
    </citation>
    <scope>NUCLEOTIDE SEQUENCE [LARGE SCALE GENOMIC DNA]</scope>
    <source>
        <strain evidence="2 3">CCM 7415</strain>
    </source>
</reference>
<name>A0ABV6G0V3_9GAMM</name>
<feature type="domain" description="GIY-YIG" evidence="1">
    <location>
        <begin position="32"/>
        <end position="127"/>
    </location>
</feature>
<dbReference type="CDD" id="cd10436">
    <property type="entry name" value="GIY-YIG_EndoII_Hpy188I_like"/>
    <property type="match status" value="1"/>
</dbReference>
<dbReference type="Gene3D" id="3.40.1440.40">
    <property type="match status" value="1"/>
</dbReference>
<gene>
    <name evidence="2" type="ORF">ACFFHW_04435</name>
</gene>
<evidence type="ECO:0000313" key="2">
    <source>
        <dbReference type="EMBL" id="MFC0267251.1"/>
    </source>
</evidence>
<dbReference type="PROSITE" id="PS50164">
    <property type="entry name" value="GIY_YIG"/>
    <property type="match status" value="1"/>
</dbReference>
<dbReference type="RefSeq" id="WP_019952829.1">
    <property type="nucleotide sequence ID" value="NZ_JBHLVX010000016.1"/>
</dbReference>
<dbReference type="SUPFAM" id="SSF82771">
    <property type="entry name" value="GIY-YIG endonuclease"/>
    <property type="match status" value="1"/>
</dbReference>
<dbReference type="InterPro" id="IPR053748">
    <property type="entry name" value="Host_DNA_Degrad_Endo"/>
</dbReference>
<dbReference type="InterPro" id="IPR044556">
    <property type="entry name" value="EndoII-like_GIY-YIG"/>
</dbReference>
<sequence>MDRLLKVGFEHAGHWFLEDNRIAFKLDRFYKDSNVLYVFVVDGEVRYVGKTTTTLSRRFYGYRNPHGRQPTNTKNNANILACLQAGEEVDIYVLPDNGLMHYGSFHLNLASGLEDSIIKTLDPPWNGKPPKEVAQEQEEADLQAPDFPAPTGTFTLKLGTTYYEQGFVNVPKEATDLFGDHKDTVEIYVKDLPEAVLGYISRKAQSTGAPRIYGRSELAKLFQQAYSLGDTAMVEVLSSDAIRFT</sequence>
<protein>
    <submittedName>
        <fullName evidence="2">GIY-YIG nuclease family protein</fullName>
    </submittedName>
</protein>
<keyword evidence="3" id="KW-1185">Reference proteome</keyword>